<protein>
    <submittedName>
        <fullName evidence="2">Uncharacterized protein</fullName>
    </submittedName>
</protein>
<dbReference type="Gene3D" id="2.60.200.10">
    <property type="match status" value="1"/>
</dbReference>
<reference evidence="2" key="3">
    <citation type="submission" date="2025-09" db="UniProtKB">
        <authorList>
            <consortium name="Ensembl"/>
        </authorList>
    </citation>
    <scope>IDENTIFICATION</scope>
</reference>
<feature type="region of interest" description="Disordered" evidence="1">
    <location>
        <begin position="40"/>
        <end position="72"/>
    </location>
</feature>
<evidence type="ECO:0000256" key="1">
    <source>
        <dbReference type="SAM" id="MobiDB-lite"/>
    </source>
</evidence>
<accession>A0A8C9B7N2</accession>
<name>A0A8C9B7N2_PHOSS</name>
<dbReference type="Ensembl" id="ENSPSNT00000002052.1">
    <property type="protein sequence ID" value="ENSPSNP00000001750.1"/>
    <property type="gene ID" value="ENSPSNG00000001397.1"/>
</dbReference>
<reference evidence="2" key="1">
    <citation type="submission" date="2019-08" db="EMBL/GenBank/DDBJ databases">
        <title>Phocoena sinus (Vaquita) genome, mPhoSin1, primary haplotype.</title>
        <authorList>
            <person name="Morin P."/>
            <person name="Mountcastle J."/>
            <person name="Fungtammasan C."/>
            <person name="Rhie A."/>
            <person name="Rojas-Bracho L."/>
            <person name="Smith C.R."/>
            <person name="Taylor B.L."/>
            <person name="Gulland F.M.D."/>
            <person name="Musser W."/>
            <person name="Houck M."/>
            <person name="Haase B."/>
            <person name="Paez S."/>
            <person name="Howe K."/>
            <person name="Torrance J."/>
            <person name="Formenti G."/>
            <person name="Phillippy A."/>
            <person name="Ryder O."/>
            <person name="Jarvis E.D."/>
            <person name="Fedrigo O."/>
        </authorList>
    </citation>
    <scope>NUCLEOTIDE SEQUENCE [LARGE SCALE GENOMIC DNA]</scope>
</reference>
<evidence type="ECO:0000313" key="2">
    <source>
        <dbReference type="Ensembl" id="ENSPSNP00000001750.1"/>
    </source>
</evidence>
<keyword evidence="3" id="KW-1185">Reference proteome</keyword>
<proteinExistence type="predicted"/>
<dbReference type="InterPro" id="IPR008984">
    <property type="entry name" value="SMAD_FHA_dom_sf"/>
</dbReference>
<reference evidence="2" key="2">
    <citation type="submission" date="2025-08" db="UniProtKB">
        <authorList>
            <consortium name="Ensembl"/>
        </authorList>
    </citation>
    <scope>IDENTIFICATION</scope>
</reference>
<dbReference type="GeneTree" id="ENSGT01010000228946"/>
<sequence length="150" mass="16409">HGLGPITRWGPSSLGVDPEHTPQLLLSPTLNIPVPCPNLDPRSHSQKRHVPSGTFCGKPDHLQGRKQTPSTPCNSLAGDSWSQDQLSIKRLLVVKVVPMCLSTLPDMAHLEGTSSLGHTLNLHISNSHLLSLTLNQYKAYLQDLVKEVDF</sequence>
<evidence type="ECO:0000313" key="3">
    <source>
        <dbReference type="Proteomes" id="UP000694554"/>
    </source>
</evidence>
<dbReference type="InterPro" id="IPR017855">
    <property type="entry name" value="SMAD-like_dom_sf"/>
</dbReference>
<dbReference type="SUPFAM" id="SSF49879">
    <property type="entry name" value="SMAD/FHA domain"/>
    <property type="match status" value="1"/>
</dbReference>
<dbReference type="Proteomes" id="UP000694554">
    <property type="component" value="Chromosome 3"/>
</dbReference>
<organism evidence="2 3">
    <name type="scientific">Phocoena sinus</name>
    <name type="common">Vaquita</name>
    <dbReference type="NCBI Taxonomy" id="42100"/>
    <lineage>
        <taxon>Eukaryota</taxon>
        <taxon>Metazoa</taxon>
        <taxon>Chordata</taxon>
        <taxon>Craniata</taxon>
        <taxon>Vertebrata</taxon>
        <taxon>Euteleostomi</taxon>
        <taxon>Mammalia</taxon>
        <taxon>Eutheria</taxon>
        <taxon>Laurasiatheria</taxon>
        <taxon>Artiodactyla</taxon>
        <taxon>Whippomorpha</taxon>
        <taxon>Cetacea</taxon>
        <taxon>Odontoceti</taxon>
        <taxon>Phocoenidae</taxon>
        <taxon>Phocoena</taxon>
    </lineage>
</organism>
<dbReference type="AlphaFoldDB" id="A0A8C9B7N2"/>